<evidence type="ECO:0000259" key="9">
    <source>
        <dbReference type="PROSITE" id="PS50110"/>
    </source>
</evidence>
<dbReference type="PANTHER" id="PTHR48111">
    <property type="entry name" value="REGULATOR OF RPOS"/>
    <property type="match status" value="1"/>
</dbReference>
<evidence type="ECO:0000256" key="1">
    <source>
        <dbReference type="ARBA" id="ARBA00018672"/>
    </source>
</evidence>
<evidence type="ECO:0000256" key="8">
    <source>
        <dbReference type="PROSITE-ProRule" id="PRU00169"/>
    </source>
</evidence>
<evidence type="ECO:0000313" key="10">
    <source>
        <dbReference type="EMBL" id="MBC8557704.1"/>
    </source>
</evidence>
<comment type="caution">
    <text evidence="10">The sequence shown here is derived from an EMBL/GenBank/DDBJ whole genome shotgun (WGS) entry which is preliminary data.</text>
</comment>
<gene>
    <name evidence="10" type="ORF">H8700_08290</name>
</gene>
<dbReference type="Gene3D" id="1.10.10.10">
    <property type="entry name" value="Winged helix-like DNA-binding domain superfamily/Winged helix DNA-binding domain"/>
    <property type="match status" value="1"/>
</dbReference>
<dbReference type="Gene3D" id="3.40.50.2300">
    <property type="match status" value="1"/>
</dbReference>
<dbReference type="Pfam" id="PF00072">
    <property type="entry name" value="Response_reg"/>
    <property type="match status" value="1"/>
</dbReference>
<keyword evidence="4" id="KW-0805">Transcription regulation</keyword>
<protein>
    <recommendedName>
        <fullName evidence="1">Stage 0 sporulation protein A homolog</fullName>
    </recommendedName>
</protein>
<dbReference type="Proteomes" id="UP000637513">
    <property type="component" value="Unassembled WGS sequence"/>
</dbReference>
<feature type="modified residue" description="4-aspartylphosphate" evidence="8">
    <location>
        <position position="53"/>
    </location>
</feature>
<sequence>MKTILVDDEKKAIQVFQHMTEKIATIELEGIFQNGEEAIEFVQTHTIELAILDIQLLEMDGITLGNKLHKVNPNILLIYITGYEDYAMDAIRLHAAGYLLKPYTQEELEYAIESARLLSRRSKKRIFIKTFGHFDVFVDGEPIMFRSGKAKEMLALLVDRQGGTVNTDQIIGTLWENRPNDEATQNLCSKVARNLAKELKENGVENLLIATRGIRRVNTEIFDCDLYDLLNGDLHAKKEFSGEYMLEYSWAENRMGQLLKYLM</sequence>
<evidence type="ECO:0000256" key="7">
    <source>
        <dbReference type="ARBA" id="ARBA00024867"/>
    </source>
</evidence>
<name>A0ABR7MV87_9FIRM</name>
<dbReference type="RefSeq" id="WP_022141717.1">
    <property type="nucleotide sequence ID" value="NZ_JACRSW010000031.1"/>
</dbReference>
<evidence type="ECO:0000313" key="11">
    <source>
        <dbReference type="Proteomes" id="UP000637513"/>
    </source>
</evidence>
<evidence type="ECO:0000256" key="6">
    <source>
        <dbReference type="ARBA" id="ARBA00023163"/>
    </source>
</evidence>
<dbReference type="PROSITE" id="PS50110">
    <property type="entry name" value="RESPONSE_REGULATORY"/>
    <property type="match status" value="1"/>
</dbReference>
<comment type="function">
    <text evidence="7">May play the central regulatory role in sporulation. It may be an element of the effector pathway responsible for the activation of sporulation genes in response to nutritional stress. Spo0A may act in concert with spo0H (a sigma factor) to control the expression of some genes that are critical to the sporulation process.</text>
</comment>
<dbReference type="SMART" id="SM00448">
    <property type="entry name" value="REC"/>
    <property type="match status" value="1"/>
</dbReference>
<dbReference type="InterPro" id="IPR001789">
    <property type="entry name" value="Sig_transdc_resp-reg_receiver"/>
</dbReference>
<evidence type="ECO:0000256" key="4">
    <source>
        <dbReference type="ARBA" id="ARBA00023015"/>
    </source>
</evidence>
<evidence type="ECO:0000256" key="5">
    <source>
        <dbReference type="ARBA" id="ARBA00023125"/>
    </source>
</evidence>
<evidence type="ECO:0000256" key="3">
    <source>
        <dbReference type="ARBA" id="ARBA00023012"/>
    </source>
</evidence>
<keyword evidence="5" id="KW-0238">DNA-binding</keyword>
<reference evidence="10 11" key="1">
    <citation type="submission" date="2020-08" db="EMBL/GenBank/DDBJ databases">
        <title>Genome public.</title>
        <authorList>
            <person name="Liu C."/>
            <person name="Sun Q."/>
        </authorList>
    </citation>
    <scope>NUCLEOTIDE SEQUENCE [LARGE SCALE GENOMIC DNA]</scope>
    <source>
        <strain evidence="10 11">BX3</strain>
    </source>
</reference>
<proteinExistence type="predicted"/>
<accession>A0ABR7MV87</accession>
<dbReference type="CDD" id="cd17536">
    <property type="entry name" value="REC_YesN-like"/>
    <property type="match status" value="1"/>
</dbReference>
<dbReference type="SUPFAM" id="SSF46894">
    <property type="entry name" value="C-terminal effector domain of the bipartite response regulators"/>
    <property type="match status" value="1"/>
</dbReference>
<keyword evidence="11" id="KW-1185">Reference proteome</keyword>
<evidence type="ECO:0000256" key="2">
    <source>
        <dbReference type="ARBA" id="ARBA00022553"/>
    </source>
</evidence>
<keyword evidence="2 8" id="KW-0597">Phosphoprotein</keyword>
<dbReference type="InterPro" id="IPR036388">
    <property type="entry name" value="WH-like_DNA-bd_sf"/>
</dbReference>
<dbReference type="InterPro" id="IPR039420">
    <property type="entry name" value="WalR-like"/>
</dbReference>
<dbReference type="InterPro" id="IPR011006">
    <property type="entry name" value="CheY-like_superfamily"/>
</dbReference>
<keyword evidence="6" id="KW-0804">Transcription</keyword>
<feature type="domain" description="Response regulatory" evidence="9">
    <location>
        <begin position="2"/>
        <end position="116"/>
    </location>
</feature>
<dbReference type="PANTHER" id="PTHR48111:SF1">
    <property type="entry name" value="TWO-COMPONENT RESPONSE REGULATOR ORR33"/>
    <property type="match status" value="1"/>
</dbReference>
<dbReference type="InterPro" id="IPR016032">
    <property type="entry name" value="Sig_transdc_resp-reg_C-effctor"/>
</dbReference>
<organism evidence="10 11">
    <name type="scientific">Jutongia hominis</name>
    <dbReference type="NCBI Taxonomy" id="2763664"/>
    <lineage>
        <taxon>Bacteria</taxon>
        <taxon>Bacillati</taxon>
        <taxon>Bacillota</taxon>
        <taxon>Clostridia</taxon>
        <taxon>Lachnospirales</taxon>
        <taxon>Lachnospiraceae</taxon>
        <taxon>Jutongia</taxon>
    </lineage>
</organism>
<dbReference type="SUPFAM" id="SSF52172">
    <property type="entry name" value="CheY-like"/>
    <property type="match status" value="1"/>
</dbReference>
<keyword evidence="3" id="KW-0902">Two-component regulatory system</keyword>
<dbReference type="EMBL" id="JACRSW010000031">
    <property type="protein sequence ID" value="MBC8557704.1"/>
    <property type="molecule type" value="Genomic_DNA"/>
</dbReference>